<comment type="subcellular location">
    <subcellularLocation>
        <location evidence="2 19">Cell membrane</location>
        <topology evidence="2 19">Multi-pass membrane protein</topology>
    </subcellularLocation>
</comment>
<evidence type="ECO:0000313" key="21">
    <source>
        <dbReference type="Proteomes" id="UP000197596"/>
    </source>
</evidence>
<evidence type="ECO:0000256" key="13">
    <source>
        <dbReference type="ARBA" id="ARBA00023136"/>
    </source>
</evidence>
<keyword evidence="9 19" id="KW-0808">Transferase</keyword>
<evidence type="ECO:0000256" key="11">
    <source>
        <dbReference type="ARBA" id="ARBA00022842"/>
    </source>
</evidence>
<protein>
    <recommendedName>
        <fullName evidence="6 19">Adenosylcobinamide-GDP ribazoletransferase</fullName>
        <ecNumber evidence="5 19">2.7.8.26</ecNumber>
    </recommendedName>
    <alternativeName>
        <fullName evidence="16 19">Cobalamin synthase</fullName>
    </alternativeName>
    <alternativeName>
        <fullName evidence="15 19">Cobalamin-5'-phosphate synthase</fullName>
    </alternativeName>
</protein>
<keyword evidence="10 19" id="KW-0812">Transmembrane</keyword>
<dbReference type="HAMAP" id="MF_00719">
    <property type="entry name" value="CobS"/>
    <property type="match status" value="1"/>
</dbReference>
<comment type="caution">
    <text evidence="20">The sequence shown here is derived from an EMBL/GenBank/DDBJ whole genome shotgun (WGS) entry which is preliminary data.</text>
</comment>
<comment type="catalytic activity">
    <reaction evidence="17 19">
        <text>alpha-ribazole + adenosylcob(III)inamide-GDP = adenosylcob(III)alamin + GMP + H(+)</text>
        <dbReference type="Rhea" id="RHEA:16049"/>
        <dbReference type="ChEBI" id="CHEBI:10329"/>
        <dbReference type="ChEBI" id="CHEBI:15378"/>
        <dbReference type="ChEBI" id="CHEBI:18408"/>
        <dbReference type="ChEBI" id="CHEBI:58115"/>
        <dbReference type="ChEBI" id="CHEBI:60487"/>
        <dbReference type="EC" id="2.7.8.26"/>
    </reaction>
</comment>
<keyword evidence="11 19" id="KW-0460">Magnesium</keyword>
<organism evidence="20 21">
    <name type="scientific">Herbaspirillum robiniae</name>
    <dbReference type="NCBI Taxonomy" id="2014887"/>
    <lineage>
        <taxon>Bacteria</taxon>
        <taxon>Pseudomonadati</taxon>
        <taxon>Pseudomonadota</taxon>
        <taxon>Betaproteobacteria</taxon>
        <taxon>Burkholderiales</taxon>
        <taxon>Oxalobacteraceae</taxon>
        <taxon>Herbaspirillum</taxon>
    </lineage>
</organism>
<feature type="transmembrane region" description="Helical" evidence="19">
    <location>
        <begin position="83"/>
        <end position="101"/>
    </location>
</feature>
<feature type="transmembrane region" description="Helical" evidence="19">
    <location>
        <begin position="131"/>
        <end position="150"/>
    </location>
</feature>
<evidence type="ECO:0000256" key="2">
    <source>
        <dbReference type="ARBA" id="ARBA00004651"/>
    </source>
</evidence>
<dbReference type="EMBL" id="NJGU01000001">
    <property type="protein sequence ID" value="OWY31009.1"/>
    <property type="molecule type" value="Genomic_DNA"/>
</dbReference>
<evidence type="ECO:0000256" key="8">
    <source>
        <dbReference type="ARBA" id="ARBA00022573"/>
    </source>
</evidence>
<evidence type="ECO:0000256" key="12">
    <source>
        <dbReference type="ARBA" id="ARBA00022989"/>
    </source>
</evidence>
<dbReference type="EC" id="2.7.8.26" evidence="5 19"/>
<dbReference type="RefSeq" id="WP_088749954.1">
    <property type="nucleotide sequence ID" value="NZ_NJGU01000001.1"/>
</dbReference>
<comment type="similarity">
    <text evidence="4 19">Belongs to the CobS family.</text>
</comment>
<dbReference type="UniPathway" id="UPA00148">
    <property type="reaction ID" value="UER00238"/>
</dbReference>
<comment type="pathway">
    <text evidence="3 19">Cofactor biosynthesis; adenosylcobalamin biosynthesis; adenosylcobalamin from cob(II)yrinate a,c-diamide: step 7/7.</text>
</comment>
<feature type="transmembrane region" description="Helical" evidence="19">
    <location>
        <begin position="58"/>
        <end position="77"/>
    </location>
</feature>
<evidence type="ECO:0000256" key="9">
    <source>
        <dbReference type="ARBA" id="ARBA00022679"/>
    </source>
</evidence>
<evidence type="ECO:0000256" key="19">
    <source>
        <dbReference type="HAMAP-Rule" id="MF_00719"/>
    </source>
</evidence>
<evidence type="ECO:0000256" key="15">
    <source>
        <dbReference type="ARBA" id="ARBA00032605"/>
    </source>
</evidence>
<dbReference type="NCBIfam" id="TIGR00317">
    <property type="entry name" value="cobS"/>
    <property type="match status" value="1"/>
</dbReference>
<dbReference type="GO" id="GO:0051073">
    <property type="term" value="F:adenosylcobinamide-GDP ribazoletransferase activity"/>
    <property type="evidence" value="ECO:0007669"/>
    <property type="project" value="UniProtKB-UniRule"/>
</dbReference>
<dbReference type="GO" id="GO:0009236">
    <property type="term" value="P:cobalamin biosynthetic process"/>
    <property type="evidence" value="ECO:0007669"/>
    <property type="project" value="UniProtKB-UniRule"/>
</dbReference>
<accession>A0A246WVA6</accession>
<gene>
    <name evidence="19" type="primary">cobS</name>
    <name evidence="20" type="ORF">CEJ42_02800</name>
</gene>
<evidence type="ECO:0000256" key="6">
    <source>
        <dbReference type="ARBA" id="ARBA00015850"/>
    </source>
</evidence>
<sequence>MTEPSSDRAAPAPAPAADSRGALHQLRLFFIALQFFTRLPVPRWVGFQPEWLQRSTRYFPLTGWIVAWAAALVYVLAAQFWPHAVALLLSTAAGIWLTGAFHEDGFADVCDGLGGGATRERALEIMRDSRVGAYGAIGIALLLAAKMIALNAMLPFQLLAALGIAHPLSRWLATCLIWRLDYVREEGKAKPLAQHMGHGEFLLASCFGLAPIVGVICLGMMSWQRVVAGVVLAALAAAWLARRFVRRLGGYTGDCLGAVQQLSELAFYLGALATMPAFLAA</sequence>
<name>A0A246WVA6_9BURK</name>
<dbReference type="GO" id="GO:0005886">
    <property type="term" value="C:plasma membrane"/>
    <property type="evidence" value="ECO:0007669"/>
    <property type="project" value="UniProtKB-SubCell"/>
</dbReference>
<dbReference type="NCBIfam" id="NF001277">
    <property type="entry name" value="PRK00235.1-3"/>
    <property type="match status" value="1"/>
</dbReference>
<keyword evidence="13 19" id="KW-0472">Membrane</keyword>
<dbReference type="Proteomes" id="UP000197596">
    <property type="component" value="Unassembled WGS sequence"/>
</dbReference>
<evidence type="ECO:0000256" key="1">
    <source>
        <dbReference type="ARBA" id="ARBA00001946"/>
    </source>
</evidence>
<comment type="catalytic activity">
    <reaction evidence="18 19">
        <text>alpha-ribazole 5'-phosphate + adenosylcob(III)inamide-GDP = adenosylcob(III)alamin 5'-phosphate + GMP + H(+)</text>
        <dbReference type="Rhea" id="RHEA:23560"/>
        <dbReference type="ChEBI" id="CHEBI:15378"/>
        <dbReference type="ChEBI" id="CHEBI:57918"/>
        <dbReference type="ChEBI" id="CHEBI:58115"/>
        <dbReference type="ChEBI" id="CHEBI:60487"/>
        <dbReference type="ChEBI" id="CHEBI:60493"/>
        <dbReference type="EC" id="2.7.8.26"/>
    </reaction>
</comment>
<evidence type="ECO:0000256" key="16">
    <source>
        <dbReference type="ARBA" id="ARBA00032853"/>
    </source>
</evidence>
<comment type="function">
    <text evidence="14 19">Joins adenosylcobinamide-GDP and alpha-ribazole to generate adenosylcobalamin (Ado-cobalamin). Also synthesizes adenosylcobalamin 5'-phosphate from adenosylcobinamide-GDP and alpha-ribazole 5'-phosphate.</text>
</comment>
<evidence type="ECO:0000256" key="17">
    <source>
        <dbReference type="ARBA" id="ARBA00048623"/>
    </source>
</evidence>
<proteinExistence type="inferred from homology"/>
<evidence type="ECO:0000256" key="10">
    <source>
        <dbReference type="ARBA" id="ARBA00022692"/>
    </source>
</evidence>
<keyword evidence="8 19" id="KW-0169">Cobalamin biosynthesis</keyword>
<feature type="transmembrane region" description="Helical" evidence="19">
    <location>
        <begin position="156"/>
        <end position="180"/>
    </location>
</feature>
<comment type="cofactor">
    <cofactor evidence="1 19">
        <name>Mg(2+)</name>
        <dbReference type="ChEBI" id="CHEBI:18420"/>
    </cofactor>
</comment>
<evidence type="ECO:0000256" key="4">
    <source>
        <dbReference type="ARBA" id="ARBA00010561"/>
    </source>
</evidence>
<evidence type="ECO:0000256" key="5">
    <source>
        <dbReference type="ARBA" id="ARBA00013200"/>
    </source>
</evidence>
<dbReference type="PANTHER" id="PTHR34148">
    <property type="entry name" value="ADENOSYLCOBINAMIDE-GDP RIBAZOLETRANSFERASE"/>
    <property type="match status" value="1"/>
</dbReference>
<keyword evidence="12 19" id="KW-1133">Transmembrane helix</keyword>
<feature type="transmembrane region" description="Helical" evidence="19">
    <location>
        <begin position="227"/>
        <end position="245"/>
    </location>
</feature>
<feature type="transmembrane region" description="Helical" evidence="19">
    <location>
        <begin position="201"/>
        <end position="221"/>
    </location>
</feature>
<reference evidence="20 21" key="1">
    <citation type="submission" date="2017-06" db="EMBL/GenBank/DDBJ databases">
        <title>Herbaspirillum phytohormonus sp. nov., isolated from the root nodule of Robinia pseudoacacia in lead-zinc mine.</title>
        <authorList>
            <person name="Fan M."/>
            <person name="Lin Y."/>
        </authorList>
    </citation>
    <scope>NUCLEOTIDE SEQUENCE [LARGE SCALE GENOMIC DNA]</scope>
    <source>
        <strain evidence="20 21">HZ10</strain>
    </source>
</reference>
<evidence type="ECO:0000256" key="7">
    <source>
        <dbReference type="ARBA" id="ARBA00022475"/>
    </source>
</evidence>
<dbReference type="AlphaFoldDB" id="A0A246WVA6"/>
<evidence type="ECO:0000256" key="14">
    <source>
        <dbReference type="ARBA" id="ARBA00025228"/>
    </source>
</evidence>
<evidence type="ECO:0000256" key="3">
    <source>
        <dbReference type="ARBA" id="ARBA00004663"/>
    </source>
</evidence>
<dbReference type="GO" id="GO:0008818">
    <property type="term" value="F:cobalamin 5'-phosphate synthase activity"/>
    <property type="evidence" value="ECO:0007669"/>
    <property type="project" value="UniProtKB-UniRule"/>
</dbReference>
<evidence type="ECO:0000313" key="20">
    <source>
        <dbReference type="EMBL" id="OWY31009.1"/>
    </source>
</evidence>
<keyword evidence="7 19" id="KW-1003">Cell membrane</keyword>
<dbReference type="PANTHER" id="PTHR34148:SF1">
    <property type="entry name" value="ADENOSYLCOBINAMIDE-GDP RIBAZOLETRANSFERASE"/>
    <property type="match status" value="1"/>
</dbReference>
<evidence type="ECO:0000256" key="18">
    <source>
        <dbReference type="ARBA" id="ARBA00049504"/>
    </source>
</evidence>
<dbReference type="InterPro" id="IPR003805">
    <property type="entry name" value="CobS"/>
</dbReference>
<dbReference type="Pfam" id="PF02654">
    <property type="entry name" value="CobS"/>
    <property type="match status" value="1"/>
</dbReference>